<dbReference type="Pfam" id="PF02355">
    <property type="entry name" value="SecD_SecF_C"/>
    <property type="match status" value="2"/>
</dbReference>
<protein>
    <recommendedName>
        <fullName evidence="10 11">Multifunctional fusion protein</fullName>
    </recommendedName>
    <domain>
        <recommendedName>
            <fullName evidence="10">Protein translocase subunit SecD</fullName>
        </recommendedName>
    </domain>
    <domain>
        <recommendedName>
            <fullName evidence="11">Protein-export membrane protein SecF</fullName>
        </recommendedName>
    </domain>
</protein>
<dbReference type="Pfam" id="PF07549">
    <property type="entry name" value="Sec_GG"/>
    <property type="match status" value="2"/>
</dbReference>
<accession>A0A832GP65</accession>
<sequence length="866" mass="97102">MRGMLKFKIFLVILLTLISAILLLPTFVPDLPPWFTKYIYRGQLKLGLDLKGGVHLVLKPDLEKALQNQFENHLQEIKQNLERKGLIFELRREDTKATLKLSNEEALNTFKKEILSGFKELSIASERREKEAYVLVLTLSSERESFIRDNLVNQLVEVLRNRIDQFGVTEPIITKQGKDKVVIQLPGIKDPERALRLIGQTAQLEFKLVDDEAMAKVDLNTLISVVTKEGRIKDPQNLEEWRQALRPYLPPDTEFYFLIEKDRQTGQFKKSPIILKRETLLTGDYLKNAQVRIDPNFNEPYVWIQFNDRGAKIFEAITSVNVGKRLAIVLDDVVRSAPVIREKIAGGEAQITGSFTMEEAQDLALVLRAGALPAPVKILQNITIGPSLGKDSIEKGIQAGLIGATLVIIFAIIYYKLSGFIAVLALLLNIYYLLALLSAFQATLTLPGIAGIILSIGMGIDSNVLIFERIREELRLGRTSYSAIFQGYGKAFWTIFDAHITVLITSLILFIFGTGPIRGFAVTLSLSILVNLFTAIFVTKIFYEYLYQKGKDLKISFLTLLERPNFDFMKYKKVFILLSTVLIVAGLIGFFMTLAGRANLGIDFTGGTILYLKSEKPPHLEDIRKTLKDLGYSDITLQDVKGENLLILKMKSGKESLTEDVARITSGLAKKYPDYRFQVIAKEEIGGLISKELQKKAILAVFGAVLGIIIYLTFRFNLYFGLAAGLATFHDVIVVFALFYLLGLEINLLFITALLTIAGYSLTDTVVIFDRIREVILRGEVKGDFDSLINKSLNEVFSRTIITSLTTLFGSLALLIFGGIVIRDFALALTLGFIAGTYSSIFIASPLLKYFHKGKIPELRKAEELL</sequence>
<comment type="similarity">
    <text evidence="11">Belongs to the SecD/SecF family. SecF subfamily.</text>
</comment>
<feature type="transmembrane region" description="Helical" evidence="10">
    <location>
        <begin position="396"/>
        <end position="415"/>
    </location>
</feature>
<keyword evidence="6 10" id="KW-0653">Protein transport</keyword>
<evidence type="ECO:0000259" key="13">
    <source>
        <dbReference type="Pfam" id="PF21760"/>
    </source>
</evidence>
<dbReference type="InterPro" id="IPR022813">
    <property type="entry name" value="SecD/SecF_arch_bac"/>
</dbReference>
<dbReference type="Gene3D" id="3.30.1360.200">
    <property type="match status" value="1"/>
</dbReference>
<dbReference type="GO" id="GO:0005886">
    <property type="term" value="C:plasma membrane"/>
    <property type="evidence" value="ECO:0007669"/>
    <property type="project" value="UniProtKB-SubCell"/>
</dbReference>
<dbReference type="InterPro" id="IPR055344">
    <property type="entry name" value="SecD_SecF_C_bact"/>
</dbReference>
<feature type="transmembrane region" description="Helical" evidence="10">
    <location>
        <begin position="448"/>
        <end position="470"/>
    </location>
</feature>
<gene>
    <name evidence="10 15" type="primary">secD</name>
    <name evidence="11" type="synonym">secF</name>
    <name evidence="15" type="ORF">ENT73_07525</name>
</gene>
<keyword evidence="5 10" id="KW-0812">Transmembrane</keyword>
<keyword evidence="4" id="KW-0997">Cell inner membrane</keyword>
<dbReference type="InterPro" id="IPR022645">
    <property type="entry name" value="SecD/SecF_bac"/>
</dbReference>
<evidence type="ECO:0000256" key="4">
    <source>
        <dbReference type="ARBA" id="ARBA00022519"/>
    </source>
</evidence>
<dbReference type="Gene3D" id="3.30.70.3220">
    <property type="match status" value="1"/>
</dbReference>
<evidence type="ECO:0000256" key="6">
    <source>
        <dbReference type="ARBA" id="ARBA00022927"/>
    </source>
</evidence>
<feature type="transmembrane region" description="Helical" evidence="10">
    <location>
        <begin position="828"/>
        <end position="851"/>
    </location>
</feature>
<feature type="transmembrane region" description="Helical" evidence="10">
    <location>
        <begin position="519"/>
        <end position="543"/>
    </location>
</feature>
<name>A0A832GP65_9BACT</name>
<comment type="subunit">
    <text evidence="10">Forms a complex with SecF. Part of the essential Sec protein translocation apparatus which comprises SecA, SecYEG and auxiliary proteins SecDF. Other proteins may also be involved.</text>
</comment>
<dbReference type="PANTHER" id="PTHR30081:SF1">
    <property type="entry name" value="PROTEIN TRANSLOCASE SUBUNIT SECD"/>
    <property type="match status" value="1"/>
</dbReference>
<comment type="caution">
    <text evidence="15">The sequence shown here is derived from an EMBL/GenBank/DDBJ whole genome shotgun (WGS) entry which is preliminary data.</text>
</comment>
<evidence type="ECO:0000256" key="9">
    <source>
        <dbReference type="ARBA" id="ARBA00023136"/>
    </source>
</evidence>
<dbReference type="InterPro" id="IPR054384">
    <property type="entry name" value="SecDF_P1_head"/>
</dbReference>
<feature type="domain" description="SecDF P1 head subdomain" evidence="14">
    <location>
        <begin position="269"/>
        <end position="374"/>
    </location>
</feature>
<dbReference type="InterPro" id="IPR048634">
    <property type="entry name" value="SecD_SecF_C"/>
</dbReference>
<dbReference type="Pfam" id="PF21760">
    <property type="entry name" value="SecD_1st"/>
    <property type="match status" value="1"/>
</dbReference>
<comment type="caution">
    <text evidence="10">Lacks conserved residue(s) required for the propagation of feature annotation.</text>
</comment>
<dbReference type="SUPFAM" id="SSF82866">
    <property type="entry name" value="Multidrug efflux transporter AcrB transmembrane domain"/>
    <property type="match status" value="2"/>
</dbReference>
<dbReference type="Gene3D" id="1.20.1640.10">
    <property type="entry name" value="Multidrug efflux transporter AcrB transmembrane domain"/>
    <property type="match status" value="2"/>
</dbReference>
<feature type="transmembrane region" description="Helical" evidence="10">
    <location>
        <begin position="574"/>
        <end position="595"/>
    </location>
</feature>
<evidence type="ECO:0000256" key="7">
    <source>
        <dbReference type="ARBA" id="ARBA00022989"/>
    </source>
</evidence>
<keyword evidence="3 10" id="KW-1003">Cell membrane</keyword>
<feature type="transmembrane region" description="Helical" evidence="10">
    <location>
        <begin position="491"/>
        <end position="513"/>
    </location>
</feature>
<dbReference type="HAMAP" id="MF_01464_B">
    <property type="entry name" value="SecF_B"/>
    <property type="match status" value="1"/>
</dbReference>
<dbReference type="PRINTS" id="PR01755">
    <property type="entry name" value="SECFTRNLCASE"/>
</dbReference>
<dbReference type="FunFam" id="3.30.1360.200:FF:000002">
    <property type="entry name" value="Preprotein translocase subunit SecD"/>
    <property type="match status" value="1"/>
</dbReference>
<evidence type="ECO:0000256" key="5">
    <source>
        <dbReference type="ARBA" id="ARBA00022692"/>
    </source>
</evidence>
<dbReference type="GO" id="GO:0043952">
    <property type="term" value="P:protein transport by the Sec complex"/>
    <property type="evidence" value="ECO:0007669"/>
    <property type="project" value="UniProtKB-UniRule"/>
</dbReference>
<dbReference type="AlphaFoldDB" id="A0A832GP65"/>
<dbReference type="InterPro" id="IPR005791">
    <property type="entry name" value="SecD"/>
</dbReference>
<comment type="similarity">
    <text evidence="10">Belongs to the SecD/SecF family. SecD subfamily.</text>
</comment>
<feature type="transmembrane region" description="Helical" evidence="10">
    <location>
        <begin position="422"/>
        <end position="442"/>
    </location>
</feature>
<dbReference type="GO" id="GO:0006605">
    <property type="term" value="P:protein targeting"/>
    <property type="evidence" value="ECO:0007669"/>
    <property type="project" value="UniProtKB-UniRule"/>
</dbReference>
<comment type="subcellular location">
    <subcellularLocation>
        <location evidence="1 10">Cell membrane</location>
        <topology evidence="1 10">Multi-pass membrane protein</topology>
    </subcellularLocation>
</comment>
<keyword evidence="9 10" id="KW-0472">Membrane</keyword>
<organism evidence="15">
    <name type="scientific">Caldimicrobium thiodismutans</name>
    <dbReference type="NCBI Taxonomy" id="1653476"/>
    <lineage>
        <taxon>Bacteria</taxon>
        <taxon>Pseudomonadati</taxon>
        <taxon>Thermodesulfobacteriota</taxon>
        <taxon>Thermodesulfobacteria</taxon>
        <taxon>Thermodesulfobacteriales</taxon>
        <taxon>Thermodesulfobacteriaceae</taxon>
        <taxon>Caldimicrobium</taxon>
    </lineage>
</organism>
<evidence type="ECO:0000256" key="1">
    <source>
        <dbReference type="ARBA" id="ARBA00004651"/>
    </source>
</evidence>
<dbReference type="InterPro" id="IPR022646">
    <property type="entry name" value="SecD/SecF_CS"/>
</dbReference>
<dbReference type="HAMAP" id="MF_01463_B">
    <property type="entry name" value="SecD_B"/>
    <property type="match status" value="1"/>
</dbReference>
<dbReference type="InterPro" id="IPR005665">
    <property type="entry name" value="SecF_bac"/>
</dbReference>
<dbReference type="NCBIfam" id="TIGR00966">
    <property type="entry name" value="transloc_SecF"/>
    <property type="match status" value="1"/>
</dbReference>
<evidence type="ECO:0000256" key="11">
    <source>
        <dbReference type="HAMAP-Rule" id="MF_01464"/>
    </source>
</evidence>
<dbReference type="InterPro" id="IPR048631">
    <property type="entry name" value="SecD_1st"/>
</dbReference>
<dbReference type="PANTHER" id="PTHR30081">
    <property type="entry name" value="PROTEIN-EXPORT MEMBRANE PROTEIN SEC"/>
    <property type="match status" value="1"/>
</dbReference>
<evidence type="ECO:0000256" key="2">
    <source>
        <dbReference type="ARBA" id="ARBA00022448"/>
    </source>
</evidence>
<keyword evidence="7 10" id="KW-1133">Transmembrane helix</keyword>
<dbReference type="NCBIfam" id="NF009583">
    <property type="entry name" value="PRK13024.1-3"/>
    <property type="match status" value="1"/>
</dbReference>
<feature type="domain" description="Protein export membrane protein SecD/SecF C-terminal" evidence="12">
    <location>
        <begin position="676"/>
        <end position="853"/>
    </location>
</feature>
<feature type="domain" description="Protein translocase subunit SecDF P1" evidence="13">
    <location>
        <begin position="152"/>
        <end position="211"/>
    </location>
</feature>
<dbReference type="NCBIfam" id="TIGR00916">
    <property type="entry name" value="2A0604s01"/>
    <property type="match status" value="2"/>
</dbReference>
<dbReference type="GO" id="GO:0015450">
    <property type="term" value="F:protein-transporting ATPase activity"/>
    <property type="evidence" value="ECO:0007669"/>
    <property type="project" value="InterPro"/>
</dbReference>
<evidence type="ECO:0000256" key="10">
    <source>
        <dbReference type="HAMAP-Rule" id="MF_01463"/>
    </source>
</evidence>
<evidence type="ECO:0000256" key="3">
    <source>
        <dbReference type="ARBA" id="ARBA00022475"/>
    </source>
</evidence>
<evidence type="ECO:0000256" key="8">
    <source>
        <dbReference type="ARBA" id="ARBA00023010"/>
    </source>
</evidence>
<dbReference type="Pfam" id="PF22599">
    <property type="entry name" value="SecDF_P1_head"/>
    <property type="match status" value="1"/>
</dbReference>
<comment type="subunit">
    <text evidence="11">Forms a complex with SecD. Part of the essential Sec protein translocation apparatus which comprises SecA, SecYEG and auxiliary proteins SecDF. Other proteins may also be involved.</text>
</comment>
<keyword evidence="2 10" id="KW-0813">Transport</keyword>
<dbReference type="GO" id="GO:0065002">
    <property type="term" value="P:intracellular protein transmembrane transport"/>
    <property type="evidence" value="ECO:0007669"/>
    <property type="project" value="UniProtKB-UniRule"/>
</dbReference>
<comment type="function">
    <text evidence="10">Part of the Sec protein translocase complex. Interacts with the SecYEG preprotein conducting channel. SecDF uses the proton motive force (PMF) to complete protein translocation after the ATP-dependent function of SecA.</text>
</comment>
<dbReference type="FunFam" id="1.20.1640.10:FF:000004">
    <property type="entry name" value="Protein translocase subunit SecD"/>
    <property type="match status" value="1"/>
</dbReference>
<evidence type="ECO:0000259" key="12">
    <source>
        <dbReference type="Pfam" id="PF02355"/>
    </source>
</evidence>
<feature type="transmembrane region" description="Helical" evidence="10">
    <location>
        <begin position="801"/>
        <end position="822"/>
    </location>
</feature>
<proteinExistence type="inferred from homology"/>
<dbReference type="EMBL" id="DSZU01000137">
    <property type="protein sequence ID" value="HGV55906.1"/>
    <property type="molecule type" value="Genomic_DNA"/>
</dbReference>
<feature type="transmembrane region" description="Helical" evidence="10">
    <location>
        <begin position="697"/>
        <end position="714"/>
    </location>
</feature>
<feature type="domain" description="Protein export membrane protein SecD/SecF C-terminal" evidence="12">
    <location>
        <begin position="377"/>
        <end position="546"/>
    </location>
</feature>
<dbReference type="NCBIfam" id="TIGR01129">
    <property type="entry name" value="secD"/>
    <property type="match status" value="1"/>
</dbReference>
<evidence type="ECO:0000313" key="15">
    <source>
        <dbReference type="EMBL" id="HGV55906.1"/>
    </source>
</evidence>
<keyword evidence="8 10" id="KW-0811">Translocation</keyword>
<evidence type="ECO:0000259" key="14">
    <source>
        <dbReference type="Pfam" id="PF22599"/>
    </source>
</evidence>
<reference evidence="15" key="1">
    <citation type="journal article" date="2020" name="mSystems">
        <title>Genome- and Community-Level Interaction Insights into Carbon Utilization and Element Cycling Functions of Hydrothermarchaeota in Hydrothermal Sediment.</title>
        <authorList>
            <person name="Zhou Z."/>
            <person name="Liu Y."/>
            <person name="Xu W."/>
            <person name="Pan J."/>
            <person name="Luo Z.H."/>
            <person name="Li M."/>
        </authorList>
    </citation>
    <scope>NUCLEOTIDE SEQUENCE [LARGE SCALE GENOMIC DNA]</scope>
    <source>
        <strain evidence="15">SpSt-605</strain>
    </source>
</reference>